<evidence type="ECO:0000313" key="6">
    <source>
        <dbReference type="EMBL" id="KRM64160.1"/>
    </source>
</evidence>
<reference evidence="6 7" key="1">
    <citation type="journal article" date="2015" name="Genome Announc.">
        <title>Expanding the biotechnology potential of lactobacilli through comparative genomics of 213 strains and associated genera.</title>
        <authorList>
            <person name="Sun Z."/>
            <person name="Harris H.M."/>
            <person name="McCann A."/>
            <person name="Guo C."/>
            <person name="Argimon S."/>
            <person name="Zhang W."/>
            <person name="Yang X."/>
            <person name="Jeffery I.B."/>
            <person name="Cooney J.C."/>
            <person name="Kagawa T.F."/>
            <person name="Liu W."/>
            <person name="Song Y."/>
            <person name="Salvetti E."/>
            <person name="Wrobel A."/>
            <person name="Rasinkangas P."/>
            <person name="Parkhill J."/>
            <person name="Rea M.C."/>
            <person name="O'Sullivan O."/>
            <person name="Ritari J."/>
            <person name="Douillard F.P."/>
            <person name="Paul Ross R."/>
            <person name="Yang R."/>
            <person name="Briner A.E."/>
            <person name="Felis G.E."/>
            <person name="de Vos W.M."/>
            <person name="Barrangou R."/>
            <person name="Klaenhammer T.R."/>
            <person name="Caufield P.W."/>
            <person name="Cui Y."/>
            <person name="Zhang H."/>
            <person name="O'Toole P.W."/>
        </authorList>
    </citation>
    <scope>NUCLEOTIDE SEQUENCE [LARGE SCALE GENOMIC DNA]</scope>
    <source>
        <strain evidence="6 7">DSM 20509</strain>
    </source>
</reference>
<keyword evidence="4" id="KW-0804">Transcription</keyword>
<dbReference type="PROSITE" id="PS50932">
    <property type="entry name" value="HTH_LACI_2"/>
    <property type="match status" value="1"/>
</dbReference>
<organism evidence="6 7">
    <name type="scientific">Ligilactobacillus agilis DSM 20509</name>
    <dbReference type="NCBI Taxonomy" id="1423718"/>
    <lineage>
        <taxon>Bacteria</taxon>
        <taxon>Bacillati</taxon>
        <taxon>Bacillota</taxon>
        <taxon>Bacilli</taxon>
        <taxon>Lactobacillales</taxon>
        <taxon>Lactobacillaceae</taxon>
        <taxon>Ligilactobacillus</taxon>
    </lineage>
</organism>
<dbReference type="EMBL" id="AYYP01000040">
    <property type="protein sequence ID" value="KRM64160.1"/>
    <property type="molecule type" value="Genomic_DNA"/>
</dbReference>
<dbReference type="Proteomes" id="UP000051008">
    <property type="component" value="Unassembled WGS sequence"/>
</dbReference>
<evidence type="ECO:0000256" key="1">
    <source>
        <dbReference type="ARBA" id="ARBA00022491"/>
    </source>
</evidence>
<sequence>MRPKLTDVAKKAGVSATTVSRVINNYGYLSQQTKEKVYAAMKELNYQPNSLARSLHGKSTKLIGLIFPSVTNPFFAELVEEIENKFFNAGYKVILCNSADNKEKERAYIRMLIANQVDGIIAGAHNLGIEEYNKVGLPIVSFDRKLSDQIPIVSCDNYQGGKLATEELYHAGCRHIYFLGSARRKGHPTDYRLNGYLDAITDLGLTQHVHSVAFSESATIKSVSVRKLLEHHHPDGIVCTDDLTAILVLQMAQKLGLNVPADLKVVGFDGTKFIQDYHPELSTIAQPIPDIAALLVNLLQERISQPNKKLAQNQYILPVKFIRSNSTFSL</sequence>
<keyword evidence="3" id="KW-0238">DNA-binding</keyword>
<dbReference type="CDD" id="cd06291">
    <property type="entry name" value="PBP1_Qymf-like"/>
    <property type="match status" value="1"/>
</dbReference>
<evidence type="ECO:0000313" key="7">
    <source>
        <dbReference type="Proteomes" id="UP000051008"/>
    </source>
</evidence>
<evidence type="ECO:0000256" key="4">
    <source>
        <dbReference type="ARBA" id="ARBA00023163"/>
    </source>
</evidence>
<dbReference type="Gene3D" id="3.40.50.2300">
    <property type="match status" value="2"/>
</dbReference>
<keyword evidence="1" id="KW-0678">Repressor</keyword>
<dbReference type="Gene3D" id="1.10.260.40">
    <property type="entry name" value="lambda repressor-like DNA-binding domains"/>
    <property type="match status" value="1"/>
</dbReference>
<dbReference type="AlphaFoldDB" id="A0A0R2AAJ4"/>
<dbReference type="GO" id="GO:0003700">
    <property type="term" value="F:DNA-binding transcription factor activity"/>
    <property type="evidence" value="ECO:0007669"/>
    <property type="project" value="TreeGrafter"/>
</dbReference>
<dbReference type="InterPro" id="IPR000843">
    <property type="entry name" value="HTH_LacI"/>
</dbReference>
<dbReference type="Pfam" id="PF00532">
    <property type="entry name" value="Peripla_BP_1"/>
    <property type="match status" value="1"/>
</dbReference>
<evidence type="ECO:0000259" key="5">
    <source>
        <dbReference type="PROSITE" id="PS50932"/>
    </source>
</evidence>
<gene>
    <name evidence="6" type="ORF">FC14_GL000004</name>
</gene>
<name>A0A0R2AAJ4_9LACO</name>
<evidence type="ECO:0000256" key="3">
    <source>
        <dbReference type="ARBA" id="ARBA00023125"/>
    </source>
</evidence>
<protein>
    <submittedName>
        <fullName evidence="6">Sucrose operon repressor</fullName>
    </submittedName>
</protein>
<proteinExistence type="predicted"/>
<dbReference type="PROSITE" id="PS00356">
    <property type="entry name" value="HTH_LACI_1"/>
    <property type="match status" value="1"/>
</dbReference>
<dbReference type="InterPro" id="IPR010982">
    <property type="entry name" value="Lambda_DNA-bd_dom_sf"/>
</dbReference>
<dbReference type="GO" id="GO:0000976">
    <property type="term" value="F:transcription cis-regulatory region binding"/>
    <property type="evidence" value="ECO:0007669"/>
    <property type="project" value="TreeGrafter"/>
</dbReference>
<keyword evidence="7" id="KW-1185">Reference proteome</keyword>
<accession>A0A0R2AAJ4</accession>
<evidence type="ECO:0000256" key="2">
    <source>
        <dbReference type="ARBA" id="ARBA00023015"/>
    </source>
</evidence>
<dbReference type="PANTHER" id="PTHR30146">
    <property type="entry name" value="LACI-RELATED TRANSCRIPTIONAL REPRESSOR"/>
    <property type="match status" value="1"/>
</dbReference>
<feature type="domain" description="HTH lacI-type" evidence="5">
    <location>
        <begin position="3"/>
        <end position="57"/>
    </location>
</feature>
<comment type="caution">
    <text evidence="6">The sequence shown here is derived from an EMBL/GenBank/DDBJ whole genome shotgun (WGS) entry which is preliminary data.</text>
</comment>
<dbReference type="OrthoDB" id="9796186at2"/>
<dbReference type="Pfam" id="PF00356">
    <property type="entry name" value="LacI"/>
    <property type="match status" value="1"/>
</dbReference>
<dbReference type="SUPFAM" id="SSF53822">
    <property type="entry name" value="Periplasmic binding protein-like I"/>
    <property type="match status" value="1"/>
</dbReference>
<dbReference type="GeneID" id="75138239"/>
<dbReference type="CDD" id="cd01392">
    <property type="entry name" value="HTH_LacI"/>
    <property type="match status" value="1"/>
</dbReference>
<keyword evidence="2" id="KW-0805">Transcription regulation</keyword>
<dbReference type="PANTHER" id="PTHR30146:SF95">
    <property type="entry name" value="RIBOSE OPERON REPRESSOR"/>
    <property type="match status" value="1"/>
</dbReference>
<dbReference type="PATRIC" id="fig|1423718.3.peg.4"/>
<dbReference type="InterPro" id="IPR001761">
    <property type="entry name" value="Peripla_BP/Lac1_sug-bd_dom"/>
</dbReference>
<dbReference type="SMART" id="SM00354">
    <property type="entry name" value="HTH_LACI"/>
    <property type="match status" value="1"/>
</dbReference>
<dbReference type="InterPro" id="IPR028082">
    <property type="entry name" value="Peripla_BP_I"/>
</dbReference>
<dbReference type="PRINTS" id="PR00036">
    <property type="entry name" value="HTHLACI"/>
</dbReference>
<dbReference type="SUPFAM" id="SSF47413">
    <property type="entry name" value="lambda repressor-like DNA-binding domains"/>
    <property type="match status" value="1"/>
</dbReference>
<dbReference type="RefSeq" id="WP_050610635.1">
    <property type="nucleotide sequence ID" value="NZ_AYYP01000040.1"/>
</dbReference>